<dbReference type="PANTHER" id="PTHR47691:SF3">
    <property type="entry name" value="HTH-TYPE TRANSCRIPTIONAL REGULATOR RV0890C-RELATED"/>
    <property type="match status" value="1"/>
</dbReference>
<dbReference type="Gene3D" id="1.25.40.10">
    <property type="entry name" value="Tetratricopeptide repeat domain"/>
    <property type="match status" value="1"/>
</dbReference>
<gene>
    <name evidence="6" type="ORF">E1283_23405</name>
</gene>
<dbReference type="Proteomes" id="UP000295345">
    <property type="component" value="Unassembled WGS sequence"/>
</dbReference>
<keyword evidence="3 4" id="KW-0238">DNA-binding</keyword>
<evidence type="ECO:0000256" key="2">
    <source>
        <dbReference type="ARBA" id="ARBA00023012"/>
    </source>
</evidence>
<evidence type="ECO:0000256" key="1">
    <source>
        <dbReference type="ARBA" id="ARBA00005820"/>
    </source>
</evidence>
<dbReference type="GO" id="GO:0003677">
    <property type="term" value="F:DNA binding"/>
    <property type="evidence" value="ECO:0007669"/>
    <property type="project" value="UniProtKB-UniRule"/>
</dbReference>
<dbReference type="AlphaFoldDB" id="A0A4R4T3T7"/>
<evidence type="ECO:0000313" key="6">
    <source>
        <dbReference type="EMBL" id="TDC71490.1"/>
    </source>
</evidence>
<dbReference type="InterPro" id="IPR005158">
    <property type="entry name" value="BTAD"/>
</dbReference>
<name>A0A4R4T3T7_9ACTN</name>
<dbReference type="Pfam" id="PF13401">
    <property type="entry name" value="AAA_22"/>
    <property type="match status" value="1"/>
</dbReference>
<proteinExistence type="inferred from homology"/>
<feature type="domain" description="OmpR/PhoB-type" evidence="5">
    <location>
        <begin position="1"/>
        <end position="96"/>
    </location>
</feature>
<dbReference type="InterPro" id="IPR049945">
    <property type="entry name" value="AAA_22"/>
</dbReference>
<evidence type="ECO:0000259" key="5">
    <source>
        <dbReference type="PROSITE" id="PS51755"/>
    </source>
</evidence>
<dbReference type="GO" id="GO:0000160">
    <property type="term" value="P:phosphorelay signal transduction system"/>
    <property type="evidence" value="ECO:0007669"/>
    <property type="project" value="UniProtKB-KW"/>
</dbReference>
<dbReference type="SMART" id="SM01043">
    <property type="entry name" value="BTAD"/>
    <property type="match status" value="1"/>
</dbReference>
<protein>
    <submittedName>
        <fullName evidence="6">AfsR/SARP family transcriptional regulator</fullName>
    </submittedName>
</protein>
<reference evidence="6 7" key="1">
    <citation type="submission" date="2019-03" db="EMBL/GenBank/DDBJ databases">
        <title>Draft genome sequences of novel Actinobacteria.</title>
        <authorList>
            <person name="Sahin N."/>
            <person name="Ay H."/>
            <person name="Saygin H."/>
        </authorList>
    </citation>
    <scope>NUCLEOTIDE SEQUENCE [LARGE SCALE GENOMIC DNA]</scope>
    <source>
        <strain evidence="6 7">DSM 41900</strain>
    </source>
</reference>
<dbReference type="PRINTS" id="PR00364">
    <property type="entry name" value="DISEASERSIST"/>
</dbReference>
<sequence>MRFGVLGPLAVWTDEGAPVTVPDAKVRTLLADLLAHGGEPVPVDRLVHDLWGDRPPRDPVGTLQARVSQLRGALAGAERGGRALVAHGPAGYALRAAAGGVDADEFGALLARGSRAVSAARVALLDEALRLWRGPAFAEYADTEFVRPMAARLAEQRLTAVELRAEARLELGEREAVLGELAELVVLHPLRERLRVIQLRALWQAGRQDAALAAFEEVRRGLAEELGVDPGPELAGLHAAILRQDLVAAPRSARPRSRLPSQLTGLVGRERELAEVGRLLPSCRLVTLAGTGGVGKTRLALAVAERASEAALPDGVWLVELAACDADGVPEAVAAALGVRDDAPGGGDLTGRTAEALRDRRALLVLDNCEHLVDAAAALAARLLAAAPELRILATSREPLGIRGERIYPVGSLEPPDAVRLFAARAAAAAGFRLDEANQAAVAALCRRLDGLPLALELAATRVRTLGVRELAAALDDRFAVLSAGARDAPPRQRTLRAVIDWSWELLGEPERVVLRRLAVLADGCARDAVTLVCGGDLDALALLVDRSLVVAEEGRFRLLESVAAYALERLREAGEEEAVRDRHADHYAALAERAAPGLRGPRQCEWLDRLDAEAPQLRAALEWAAGRGAAERAMRLANSLSWYWYLRGRRGEARRFLALALAAEGPAPAGVRAVAGAWLAGMSALDPTEGEPRAEVALRGFAGLDEPAALAYAEWFLALSHWSLGDHREHAARVERALAVFRRLGDRWG</sequence>
<dbReference type="EMBL" id="SMKI01000279">
    <property type="protein sequence ID" value="TDC71490.1"/>
    <property type="molecule type" value="Genomic_DNA"/>
</dbReference>
<organism evidence="6 7">
    <name type="scientific">Streptomyces hainanensis</name>
    <dbReference type="NCBI Taxonomy" id="402648"/>
    <lineage>
        <taxon>Bacteria</taxon>
        <taxon>Bacillati</taxon>
        <taxon>Actinomycetota</taxon>
        <taxon>Actinomycetes</taxon>
        <taxon>Kitasatosporales</taxon>
        <taxon>Streptomycetaceae</taxon>
        <taxon>Streptomyces</taxon>
    </lineage>
</organism>
<keyword evidence="2" id="KW-0902">Two-component regulatory system</keyword>
<dbReference type="SUPFAM" id="SSF52540">
    <property type="entry name" value="P-loop containing nucleoside triphosphate hydrolases"/>
    <property type="match status" value="1"/>
</dbReference>
<evidence type="ECO:0000256" key="3">
    <source>
        <dbReference type="ARBA" id="ARBA00023125"/>
    </source>
</evidence>
<dbReference type="InterPro" id="IPR011990">
    <property type="entry name" value="TPR-like_helical_dom_sf"/>
</dbReference>
<keyword evidence="7" id="KW-1185">Reference proteome</keyword>
<evidence type="ECO:0000256" key="4">
    <source>
        <dbReference type="PROSITE-ProRule" id="PRU01091"/>
    </source>
</evidence>
<dbReference type="RefSeq" id="WP_132820105.1">
    <property type="nucleotide sequence ID" value="NZ_SMKI01000279.1"/>
</dbReference>
<accession>A0A4R4T3T7</accession>
<evidence type="ECO:0000313" key="7">
    <source>
        <dbReference type="Proteomes" id="UP000295345"/>
    </source>
</evidence>
<dbReference type="InterPro" id="IPR027417">
    <property type="entry name" value="P-loop_NTPase"/>
</dbReference>
<dbReference type="GO" id="GO:0006355">
    <property type="term" value="P:regulation of DNA-templated transcription"/>
    <property type="evidence" value="ECO:0007669"/>
    <property type="project" value="InterPro"/>
</dbReference>
<dbReference type="InterPro" id="IPR001867">
    <property type="entry name" value="OmpR/PhoB-type_DNA-bd"/>
</dbReference>
<dbReference type="GO" id="GO:0016887">
    <property type="term" value="F:ATP hydrolysis activity"/>
    <property type="evidence" value="ECO:0007669"/>
    <property type="project" value="InterPro"/>
</dbReference>
<dbReference type="InterPro" id="IPR036388">
    <property type="entry name" value="WH-like_DNA-bd_sf"/>
</dbReference>
<comment type="caution">
    <text evidence="6">The sequence shown here is derived from an EMBL/GenBank/DDBJ whole genome shotgun (WGS) entry which is preliminary data.</text>
</comment>
<dbReference type="PROSITE" id="PS51755">
    <property type="entry name" value="OMPR_PHOB"/>
    <property type="match status" value="1"/>
</dbReference>
<dbReference type="InterPro" id="IPR016032">
    <property type="entry name" value="Sig_transdc_resp-reg_C-effctor"/>
</dbReference>
<comment type="similarity">
    <text evidence="1">Belongs to the AfsR/DnrI/RedD regulatory family.</text>
</comment>
<dbReference type="SMART" id="SM00862">
    <property type="entry name" value="Trans_reg_C"/>
    <property type="match status" value="1"/>
</dbReference>
<dbReference type="CDD" id="cd15831">
    <property type="entry name" value="BTAD"/>
    <property type="match status" value="1"/>
</dbReference>
<dbReference type="Gene3D" id="1.10.10.10">
    <property type="entry name" value="Winged helix-like DNA-binding domain superfamily/Winged helix DNA-binding domain"/>
    <property type="match status" value="1"/>
</dbReference>
<feature type="non-terminal residue" evidence="6">
    <location>
        <position position="750"/>
    </location>
</feature>
<feature type="DNA-binding region" description="OmpR/PhoB-type" evidence="4">
    <location>
        <begin position="1"/>
        <end position="96"/>
    </location>
</feature>
<dbReference type="SUPFAM" id="SSF48452">
    <property type="entry name" value="TPR-like"/>
    <property type="match status" value="1"/>
</dbReference>
<dbReference type="Gene3D" id="3.40.50.300">
    <property type="entry name" value="P-loop containing nucleotide triphosphate hydrolases"/>
    <property type="match status" value="1"/>
</dbReference>
<dbReference type="SUPFAM" id="SSF46894">
    <property type="entry name" value="C-terminal effector domain of the bipartite response regulators"/>
    <property type="match status" value="1"/>
</dbReference>
<dbReference type="PANTHER" id="PTHR47691">
    <property type="entry name" value="REGULATOR-RELATED"/>
    <property type="match status" value="1"/>
</dbReference>
<dbReference type="Pfam" id="PF03704">
    <property type="entry name" value="BTAD"/>
    <property type="match status" value="1"/>
</dbReference>
<dbReference type="OrthoDB" id="499349at2"/>